<keyword evidence="1" id="KW-0732">Signal</keyword>
<proteinExistence type="predicted"/>
<evidence type="ECO:0000313" key="3">
    <source>
        <dbReference type="Proteomes" id="UP000815325"/>
    </source>
</evidence>
<dbReference type="Gene3D" id="3.40.50.720">
    <property type="entry name" value="NAD(P)-binding Rossmann-like Domain"/>
    <property type="match status" value="1"/>
</dbReference>
<dbReference type="Proteomes" id="UP000815325">
    <property type="component" value="Unassembled WGS sequence"/>
</dbReference>
<accession>A0ABQ7FU79</accession>
<dbReference type="InterPro" id="IPR044163">
    <property type="entry name" value="SARED1-like"/>
</dbReference>
<dbReference type="EMBL" id="MU071559">
    <property type="protein sequence ID" value="KAF5825981.1"/>
    <property type="molecule type" value="Genomic_DNA"/>
</dbReference>
<dbReference type="PANTHER" id="PTHR14194:SF86">
    <property type="entry name" value="OS05G0110300 PROTEIN"/>
    <property type="match status" value="1"/>
</dbReference>
<keyword evidence="3" id="KW-1185">Reference proteome</keyword>
<organism evidence="2 3">
    <name type="scientific">Dunaliella salina</name>
    <name type="common">Green alga</name>
    <name type="synonym">Protococcus salinus</name>
    <dbReference type="NCBI Taxonomy" id="3046"/>
    <lineage>
        <taxon>Eukaryota</taxon>
        <taxon>Viridiplantae</taxon>
        <taxon>Chlorophyta</taxon>
        <taxon>core chlorophytes</taxon>
        <taxon>Chlorophyceae</taxon>
        <taxon>CS clade</taxon>
        <taxon>Chlamydomonadales</taxon>
        <taxon>Dunaliellaceae</taxon>
        <taxon>Dunaliella</taxon>
    </lineage>
</organism>
<evidence type="ECO:0000313" key="2">
    <source>
        <dbReference type="EMBL" id="KAF5825981.1"/>
    </source>
</evidence>
<dbReference type="InterPro" id="IPR036291">
    <property type="entry name" value="NAD(P)-bd_dom_sf"/>
</dbReference>
<feature type="signal peptide" evidence="1">
    <location>
        <begin position="1"/>
        <end position="31"/>
    </location>
</feature>
<reference evidence="2" key="1">
    <citation type="submission" date="2017-08" db="EMBL/GenBank/DDBJ databases">
        <authorList>
            <person name="Polle J.E."/>
            <person name="Barry K."/>
            <person name="Cushman J."/>
            <person name="Schmutz J."/>
            <person name="Tran D."/>
            <person name="Hathwaick L.T."/>
            <person name="Yim W.C."/>
            <person name="Jenkins J."/>
            <person name="Mckie-Krisberg Z.M."/>
            <person name="Prochnik S."/>
            <person name="Lindquist E."/>
            <person name="Dockter R.B."/>
            <person name="Adam C."/>
            <person name="Molina H."/>
            <person name="Bunkerborg J."/>
            <person name="Jin E."/>
            <person name="Buchheim M."/>
            <person name="Magnuson J."/>
        </authorList>
    </citation>
    <scope>NUCLEOTIDE SEQUENCE</scope>
    <source>
        <strain evidence="2">CCAP 19/18</strain>
    </source>
</reference>
<sequence length="211" mass="23066">MKGCSTLLFHLHRRSLFTYLIIAPPLSLCDCDYPQRRPSCLHLNRPCSWAALSSSFLRPHLCEALTPALEQAMKGCSALIIATSAVPAPQPPPPGAPPGPPVFLWKENQAPEQVDWLAQKAQVDAAKAAGVGHVVIISSMGGCDPNHPLNKIANGNILQVSTQVLFQMHHGMCEKCCLTQRFSCKHKFQWFTQVHTVGSSASPPILCQVRR</sequence>
<comment type="caution">
    <text evidence="2">The sequence shown here is derived from an EMBL/GenBank/DDBJ whole genome shotgun (WGS) entry which is preliminary data.</text>
</comment>
<name>A0ABQ7FU79_DUNSA</name>
<dbReference type="PANTHER" id="PTHR14194">
    <property type="entry name" value="NITROGEN METABOLIC REGULATION PROTEIN NMR-RELATED"/>
    <property type="match status" value="1"/>
</dbReference>
<feature type="chain" id="PRO_5045906325" evidence="1">
    <location>
        <begin position="32"/>
        <end position="211"/>
    </location>
</feature>
<dbReference type="SUPFAM" id="SSF51735">
    <property type="entry name" value="NAD(P)-binding Rossmann-fold domains"/>
    <property type="match status" value="1"/>
</dbReference>
<protein>
    <submittedName>
        <fullName evidence="2">Uncharacterized protein</fullName>
    </submittedName>
</protein>
<evidence type="ECO:0000256" key="1">
    <source>
        <dbReference type="SAM" id="SignalP"/>
    </source>
</evidence>
<gene>
    <name evidence="2" type="ORF">DUNSADRAFT_5584</name>
</gene>